<dbReference type="GeneID" id="39984391"/>
<protein>
    <submittedName>
        <fullName evidence="1">Uncharacterized protein</fullName>
    </submittedName>
</protein>
<dbReference type="AlphaFoldDB" id="A0A1X0NYT6"/>
<reference evidence="1 2" key="1">
    <citation type="submission" date="2017-03" db="EMBL/GenBank/DDBJ databases">
        <title>An alternative strategy for trypanosome survival in the mammalian bloodstream revealed through genome and transcriptome analysis of the ubiquitous bovine parasite Trypanosoma (Megatrypanum) theileri.</title>
        <authorList>
            <person name="Kelly S."/>
            <person name="Ivens A."/>
            <person name="Mott A."/>
            <person name="O'Neill E."/>
            <person name="Emms D."/>
            <person name="Macleod O."/>
            <person name="Voorheis P."/>
            <person name="Matthews J."/>
            <person name="Matthews K."/>
            <person name="Carrington M."/>
        </authorList>
    </citation>
    <scope>NUCLEOTIDE SEQUENCE [LARGE SCALE GENOMIC DNA]</scope>
    <source>
        <strain evidence="1">Edinburgh</strain>
    </source>
</reference>
<proteinExistence type="predicted"/>
<accession>A0A1X0NYT6</accession>
<comment type="caution">
    <text evidence="1">The sequence shown here is derived from an EMBL/GenBank/DDBJ whole genome shotgun (WGS) entry which is preliminary data.</text>
</comment>
<dbReference type="OrthoDB" id="245624at2759"/>
<dbReference type="EMBL" id="NBCO01000010">
    <property type="protein sequence ID" value="ORC89852.1"/>
    <property type="molecule type" value="Genomic_DNA"/>
</dbReference>
<keyword evidence="2" id="KW-1185">Reference proteome</keyword>
<dbReference type="Proteomes" id="UP000192257">
    <property type="component" value="Unassembled WGS sequence"/>
</dbReference>
<dbReference type="VEuPathDB" id="TriTrypDB:TM35_000101200"/>
<organism evidence="1 2">
    <name type="scientific">Trypanosoma theileri</name>
    <dbReference type="NCBI Taxonomy" id="67003"/>
    <lineage>
        <taxon>Eukaryota</taxon>
        <taxon>Discoba</taxon>
        <taxon>Euglenozoa</taxon>
        <taxon>Kinetoplastea</taxon>
        <taxon>Metakinetoplastina</taxon>
        <taxon>Trypanosomatida</taxon>
        <taxon>Trypanosomatidae</taxon>
        <taxon>Trypanosoma</taxon>
    </lineage>
</organism>
<gene>
    <name evidence="1" type="ORF">TM35_000101200</name>
</gene>
<evidence type="ECO:0000313" key="1">
    <source>
        <dbReference type="EMBL" id="ORC89852.1"/>
    </source>
</evidence>
<sequence length="220" mass="25159">MTSLRFSIFRALLRHQKLYNNILLPVFGTLHPYGVRHVFRYHTALFPYVLSSSDGKLLKLEESIQKAALNNEGPSLAITALNWLSWMENRLAHLPTKSIHHANYRFIPGEIAQICGSGERVVIALRFPVYMTSDTNMNTGVSGTFDLPWYLVIPSFSQDLPQTKEQLVPEVFLRKVRQPVSVGYNPRLPVYFEGYDMKKGVYVPRKSINGMEKISTRICI</sequence>
<name>A0A1X0NYT6_9TRYP</name>
<dbReference type="RefSeq" id="XP_028883918.1">
    <property type="nucleotide sequence ID" value="XM_029024611.1"/>
</dbReference>
<evidence type="ECO:0000313" key="2">
    <source>
        <dbReference type="Proteomes" id="UP000192257"/>
    </source>
</evidence>